<evidence type="ECO:0000313" key="4">
    <source>
        <dbReference type="Proteomes" id="UP001163266"/>
    </source>
</evidence>
<dbReference type="InterPro" id="IPR036411">
    <property type="entry name" value="TorD-like_sf"/>
</dbReference>
<name>A0ABY6MR55_9BURK</name>
<protein>
    <submittedName>
        <fullName evidence="3">Molecular chaperone TorD family protein</fullName>
    </submittedName>
</protein>
<proteinExistence type="predicted"/>
<dbReference type="Gene3D" id="1.10.3480.10">
    <property type="entry name" value="TorD-like"/>
    <property type="match status" value="1"/>
</dbReference>
<keyword evidence="4" id="KW-1185">Reference proteome</keyword>
<dbReference type="RefSeq" id="WP_264892057.1">
    <property type="nucleotide sequence ID" value="NZ_CP110257.1"/>
</dbReference>
<dbReference type="PANTHER" id="PTHR34227:SF1">
    <property type="entry name" value="DIMETHYL SULFOXIDE REDUCTASE CHAPERONE-RELATED"/>
    <property type="match status" value="1"/>
</dbReference>
<gene>
    <name evidence="3" type="ORF">OMP39_12595</name>
</gene>
<dbReference type="Proteomes" id="UP001163266">
    <property type="component" value="Chromosome"/>
</dbReference>
<evidence type="ECO:0000313" key="3">
    <source>
        <dbReference type="EMBL" id="UZD54489.1"/>
    </source>
</evidence>
<dbReference type="Pfam" id="PF02613">
    <property type="entry name" value="Nitrate_red_del"/>
    <property type="match status" value="1"/>
</dbReference>
<dbReference type="EMBL" id="CP110257">
    <property type="protein sequence ID" value="UZD54489.1"/>
    <property type="molecule type" value="Genomic_DNA"/>
</dbReference>
<reference evidence="3" key="1">
    <citation type="submission" date="2022-10" db="EMBL/GenBank/DDBJ databases">
        <title>Complete genome sequence of Schlegelella aquatica LMG 23380.</title>
        <authorList>
            <person name="Musilova J."/>
            <person name="Kourilova X."/>
            <person name="Bezdicek M."/>
            <person name="Hermankova K."/>
            <person name="Obruca S."/>
            <person name="Sedlar K."/>
        </authorList>
    </citation>
    <scope>NUCLEOTIDE SEQUENCE</scope>
    <source>
        <strain evidence="3">LMG 23380</strain>
    </source>
</reference>
<sequence length="241" mass="26029">MHRTSTDLRSGVHAPPHTPAPMAPPLSPVEQARADCYGLAARLLSAPADAALLQALASMQDARPAGSVLADAWRSLREAARAPAREVAEAFDALFVSIGTPRLNPYASVYRSGFMMDQPLADLRADLRALGLARARHVGEPEDHLAALCATMRVLITGVGPVPARPLERQRQFFDRHVAPWYAECLNDMEHAPDAGFYAAAARFVRAFLDIETEAFEMLEGSGWRHESLPSDPLSAAGEGP</sequence>
<feature type="region of interest" description="Disordered" evidence="2">
    <location>
        <begin position="222"/>
        <end position="241"/>
    </location>
</feature>
<feature type="compositionally biased region" description="Pro residues" evidence="2">
    <location>
        <begin position="16"/>
        <end position="27"/>
    </location>
</feature>
<accession>A0ABY6MR55</accession>
<evidence type="ECO:0000256" key="2">
    <source>
        <dbReference type="SAM" id="MobiDB-lite"/>
    </source>
</evidence>
<keyword evidence="1" id="KW-0143">Chaperone</keyword>
<dbReference type="InterPro" id="IPR020945">
    <property type="entry name" value="DMSO/NO3_reduct_chaperone"/>
</dbReference>
<feature type="region of interest" description="Disordered" evidence="2">
    <location>
        <begin position="1"/>
        <end position="27"/>
    </location>
</feature>
<evidence type="ECO:0000256" key="1">
    <source>
        <dbReference type="ARBA" id="ARBA00023186"/>
    </source>
</evidence>
<dbReference type="PANTHER" id="PTHR34227">
    <property type="entry name" value="CHAPERONE PROTEIN YCDY"/>
    <property type="match status" value="1"/>
</dbReference>
<dbReference type="InterPro" id="IPR050289">
    <property type="entry name" value="TorD/DmsD_chaperones"/>
</dbReference>
<dbReference type="SUPFAM" id="SSF89155">
    <property type="entry name" value="TorD-like"/>
    <property type="match status" value="1"/>
</dbReference>
<organism evidence="3 4">
    <name type="scientific">Caldimonas aquatica</name>
    <dbReference type="NCBI Taxonomy" id="376175"/>
    <lineage>
        <taxon>Bacteria</taxon>
        <taxon>Pseudomonadati</taxon>
        <taxon>Pseudomonadota</taxon>
        <taxon>Betaproteobacteria</taxon>
        <taxon>Burkholderiales</taxon>
        <taxon>Sphaerotilaceae</taxon>
        <taxon>Caldimonas</taxon>
    </lineage>
</organism>